<gene>
    <name evidence="2" type="ORF">FALBO_13008</name>
</gene>
<reference evidence="2 3" key="1">
    <citation type="submission" date="2020-01" db="EMBL/GenBank/DDBJ databases">
        <title>Identification and distribution of gene clusters putatively required for synthesis of sphingolipid metabolism inhibitors in phylogenetically diverse species of the filamentous fungus Fusarium.</title>
        <authorList>
            <person name="Kim H.-S."/>
            <person name="Busman M."/>
            <person name="Brown D.W."/>
            <person name="Divon H."/>
            <person name="Uhlig S."/>
            <person name="Proctor R.H."/>
        </authorList>
    </citation>
    <scope>NUCLEOTIDE SEQUENCE [LARGE SCALE GENOMIC DNA]</scope>
    <source>
        <strain evidence="2 3">NRRL 20459</strain>
    </source>
</reference>
<keyword evidence="1" id="KW-0812">Transmembrane</keyword>
<dbReference type="EMBL" id="JAADYS010001991">
    <property type="protein sequence ID" value="KAF4460209.1"/>
    <property type="molecule type" value="Genomic_DNA"/>
</dbReference>
<feature type="transmembrane region" description="Helical" evidence="1">
    <location>
        <begin position="113"/>
        <end position="135"/>
    </location>
</feature>
<dbReference type="AlphaFoldDB" id="A0A8H4L2W0"/>
<evidence type="ECO:0000256" key="1">
    <source>
        <dbReference type="SAM" id="Phobius"/>
    </source>
</evidence>
<name>A0A8H4L2W0_9HYPO</name>
<feature type="transmembrane region" description="Helical" evidence="1">
    <location>
        <begin position="32"/>
        <end position="53"/>
    </location>
</feature>
<keyword evidence="1" id="KW-0472">Membrane</keyword>
<dbReference type="Proteomes" id="UP000554235">
    <property type="component" value="Unassembled WGS sequence"/>
</dbReference>
<keyword evidence="3" id="KW-1185">Reference proteome</keyword>
<protein>
    <submittedName>
        <fullName evidence="2">Uncharacterized protein</fullName>
    </submittedName>
</protein>
<comment type="caution">
    <text evidence="2">The sequence shown here is derived from an EMBL/GenBank/DDBJ whole genome shotgun (WGS) entry which is preliminary data.</text>
</comment>
<sequence length="284" mass="31506">MTSPLTREAPSQELCETYASFASHMVRWQLKIIYWVLFVSNLLVLFVASWTYIRGQAALEKLAHNTGLRTKRVRQSVIMCLGCVSVSTVIVIMEAYCILALQFCDGEDLISLYWSTWTMIQVGSLIAMIGIILALAHTLRGRKHPPWALALGTPVLVIAGFLHLFHDCTKKRVKKKLQRSKMDFGDAMGPPMSQANTISVNPDEESDSDNEYKGEVIGLTFDGGPIVRFINAVPEQLPEHAKLLGYCAEKNPIVICKKESVQFLVDSPAALAPTVAASCHKERV</sequence>
<organism evidence="2 3">
    <name type="scientific">Fusarium albosuccineum</name>
    <dbReference type="NCBI Taxonomy" id="1237068"/>
    <lineage>
        <taxon>Eukaryota</taxon>
        <taxon>Fungi</taxon>
        <taxon>Dikarya</taxon>
        <taxon>Ascomycota</taxon>
        <taxon>Pezizomycotina</taxon>
        <taxon>Sordariomycetes</taxon>
        <taxon>Hypocreomycetidae</taxon>
        <taxon>Hypocreales</taxon>
        <taxon>Nectriaceae</taxon>
        <taxon>Fusarium</taxon>
        <taxon>Fusarium decemcellulare species complex</taxon>
    </lineage>
</organism>
<keyword evidence="1" id="KW-1133">Transmembrane helix</keyword>
<proteinExistence type="predicted"/>
<evidence type="ECO:0000313" key="3">
    <source>
        <dbReference type="Proteomes" id="UP000554235"/>
    </source>
</evidence>
<evidence type="ECO:0000313" key="2">
    <source>
        <dbReference type="EMBL" id="KAF4460209.1"/>
    </source>
</evidence>
<feature type="transmembrane region" description="Helical" evidence="1">
    <location>
        <begin position="147"/>
        <end position="165"/>
    </location>
</feature>
<accession>A0A8H4L2W0</accession>
<dbReference type="OrthoDB" id="3537340at2759"/>
<feature type="transmembrane region" description="Helical" evidence="1">
    <location>
        <begin position="77"/>
        <end position="101"/>
    </location>
</feature>